<reference evidence="6 7" key="1">
    <citation type="submission" date="2017-01" db="EMBL/GenBank/DDBJ databases">
        <authorList>
            <person name="Erauso G."/>
        </authorList>
    </citation>
    <scope>NUCLEOTIDE SEQUENCE [LARGE SCALE GENOMIC DNA]</scope>
    <source>
        <strain evidence="6">MESINF1</strain>
    </source>
</reference>
<name>A0A7Z7PQU4_9BACT</name>
<dbReference type="Pfam" id="PF00132">
    <property type="entry name" value="Hexapep"/>
    <property type="match status" value="2"/>
</dbReference>
<dbReference type="Gene3D" id="3.40.50.20">
    <property type="match status" value="1"/>
</dbReference>
<feature type="binding site" evidence="4">
    <location>
        <position position="76"/>
    </location>
    <ligand>
        <name>substrate</name>
    </ligand>
</feature>
<feature type="binding site" evidence="4">
    <location>
        <position position="152"/>
    </location>
    <ligand>
        <name>acetyl-CoA</name>
        <dbReference type="ChEBI" id="CHEBI:57288"/>
    </ligand>
</feature>
<dbReference type="EC" id="2.3.1.-" evidence="6"/>
<feature type="domain" description="PglD N-terminal" evidence="5">
    <location>
        <begin position="6"/>
        <end position="88"/>
    </location>
</feature>
<evidence type="ECO:0000256" key="1">
    <source>
        <dbReference type="ARBA" id="ARBA00022679"/>
    </source>
</evidence>
<dbReference type="PANTHER" id="PTHR43300:SF7">
    <property type="entry name" value="UDP-N-ACETYLBACILLOSAMINE N-ACETYLTRANSFERASE"/>
    <property type="match status" value="1"/>
</dbReference>
<gene>
    <name evidence="6" type="primary">epsM</name>
    <name evidence="6" type="ORF">MESINF_0674</name>
</gene>
<dbReference type="Pfam" id="PF17836">
    <property type="entry name" value="PglD_N"/>
    <property type="match status" value="1"/>
</dbReference>
<evidence type="ECO:0000256" key="3">
    <source>
        <dbReference type="PIRSR" id="PIRSR620019-1"/>
    </source>
</evidence>
<dbReference type="AlphaFoldDB" id="A0A7Z7PQU4"/>
<evidence type="ECO:0000313" key="6">
    <source>
        <dbReference type="EMBL" id="SSC12123.1"/>
    </source>
</evidence>
<dbReference type="Gene3D" id="2.160.10.10">
    <property type="entry name" value="Hexapeptide repeat proteins"/>
    <property type="match status" value="1"/>
</dbReference>
<dbReference type="NCBIfam" id="TIGR03570">
    <property type="entry name" value="NeuD_NnaD"/>
    <property type="match status" value="1"/>
</dbReference>
<keyword evidence="7" id="KW-1185">Reference proteome</keyword>
<dbReference type="PROSITE" id="PS00101">
    <property type="entry name" value="HEXAPEP_TRANSFERASES"/>
    <property type="match status" value="1"/>
</dbReference>
<dbReference type="InterPro" id="IPR041561">
    <property type="entry name" value="PglD_N"/>
</dbReference>
<evidence type="ECO:0000256" key="4">
    <source>
        <dbReference type="PIRSR" id="PIRSR620019-2"/>
    </source>
</evidence>
<proteinExistence type="predicted"/>
<dbReference type="EMBL" id="LS974202">
    <property type="protein sequence ID" value="SSC12123.1"/>
    <property type="molecule type" value="Genomic_DNA"/>
</dbReference>
<dbReference type="InterPro" id="IPR018357">
    <property type="entry name" value="Hexapep_transf_CS"/>
</dbReference>
<dbReference type="Proteomes" id="UP000250796">
    <property type="component" value="Chromosome MESINF"/>
</dbReference>
<feature type="site" description="Increases basicity of active site His" evidence="3">
    <location>
        <position position="144"/>
    </location>
</feature>
<evidence type="ECO:0000259" key="5">
    <source>
        <dbReference type="Pfam" id="PF17836"/>
    </source>
</evidence>
<dbReference type="RefSeq" id="WP_169700795.1">
    <property type="nucleotide sequence ID" value="NZ_LS974202.1"/>
</dbReference>
<sequence length="214" mass="22572">MSLKPDIILVGGGGHCKVVISIIKKLDTFNIAGISDLKENLGKEVLGIETRYTDDQLEELHDKGIKYAFVTLGSVGNPDNRIRLFEMLKQTGFEIPVIISKDAIVDESVEIEEGTVIMPGAIINPGTKIGKNCIINTGAVIDHDCMIGDHVHIAPGVTLSGSVKIGSSSHIGTGASVIHGIEIGSRVIVGAGSVVVNTIQDNKKVMGVPARDLS</sequence>
<dbReference type="InterPro" id="IPR050179">
    <property type="entry name" value="Trans_hexapeptide_repeat"/>
</dbReference>
<keyword evidence="6" id="KW-0012">Acyltransferase</keyword>
<accession>A0A7Z7PQU4</accession>
<dbReference type="PANTHER" id="PTHR43300">
    <property type="entry name" value="ACETYLTRANSFERASE"/>
    <property type="match status" value="1"/>
</dbReference>
<dbReference type="KEGG" id="minf:MESINF_0674"/>
<dbReference type="GO" id="GO:0016746">
    <property type="term" value="F:acyltransferase activity"/>
    <property type="evidence" value="ECO:0007669"/>
    <property type="project" value="UniProtKB-KW"/>
</dbReference>
<feature type="active site" description="Proton acceptor" evidence="3">
    <location>
        <position position="143"/>
    </location>
</feature>
<evidence type="ECO:0000256" key="2">
    <source>
        <dbReference type="ARBA" id="ARBA00022737"/>
    </source>
</evidence>
<dbReference type="InterPro" id="IPR001451">
    <property type="entry name" value="Hexapep"/>
</dbReference>
<protein>
    <submittedName>
        <fullName evidence="6">Putative acetyltransferase EpsM</fullName>
        <ecNumber evidence="6">2.3.1.-</ecNumber>
    </submittedName>
</protein>
<keyword evidence="1 6" id="KW-0808">Transferase</keyword>
<dbReference type="InterPro" id="IPR020019">
    <property type="entry name" value="AcTrfase_PglD-like"/>
</dbReference>
<keyword evidence="2" id="KW-0677">Repeat</keyword>
<dbReference type="SUPFAM" id="SSF51161">
    <property type="entry name" value="Trimeric LpxA-like enzymes"/>
    <property type="match status" value="1"/>
</dbReference>
<evidence type="ECO:0000313" key="7">
    <source>
        <dbReference type="Proteomes" id="UP000250796"/>
    </source>
</evidence>
<dbReference type="InterPro" id="IPR011004">
    <property type="entry name" value="Trimer_LpxA-like_sf"/>
</dbReference>
<organism evidence="6 7">
    <name type="scientific">Mesotoga infera</name>
    <dbReference type="NCBI Taxonomy" id="1236046"/>
    <lineage>
        <taxon>Bacteria</taxon>
        <taxon>Thermotogati</taxon>
        <taxon>Thermotogota</taxon>
        <taxon>Thermotogae</taxon>
        <taxon>Kosmotogales</taxon>
        <taxon>Kosmotogaceae</taxon>
        <taxon>Mesotoga</taxon>
    </lineage>
</organism>
<dbReference type="CDD" id="cd03360">
    <property type="entry name" value="LbH_AT_putative"/>
    <property type="match status" value="1"/>
</dbReference>